<keyword evidence="2" id="KW-0602">Photosynthesis</keyword>
<keyword evidence="3" id="KW-0934">Plastid</keyword>
<dbReference type="GO" id="GO:0015979">
    <property type="term" value="P:photosynthesis"/>
    <property type="evidence" value="ECO:0007669"/>
    <property type="project" value="UniProtKB-KW"/>
</dbReference>
<proteinExistence type="inferred from homology"/>
<dbReference type="GO" id="GO:0009654">
    <property type="term" value="C:photosystem II oxygen evolving complex"/>
    <property type="evidence" value="ECO:0007669"/>
    <property type="project" value="InterPro"/>
</dbReference>
<dbReference type="AlphaFoldDB" id="A0A2V0PK43"/>
<comment type="subcellular location">
    <subcellularLocation>
        <location evidence="8">Plastid</location>
        <location evidence="8">Chloroplast thylakoid</location>
    </subcellularLocation>
</comment>
<dbReference type="STRING" id="307507.A0A2V0PK43"/>
<evidence type="ECO:0000256" key="7">
    <source>
        <dbReference type="ARBA" id="ARBA00035638"/>
    </source>
</evidence>
<gene>
    <name evidence="10" type="ORF">Rsub_10758</name>
</gene>
<dbReference type="FunCoup" id="A0A2V0PK43">
    <property type="interactions" value="557"/>
</dbReference>
<keyword evidence="6" id="KW-0604">Photosystem II</keyword>
<evidence type="ECO:0000256" key="3">
    <source>
        <dbReference type="ARBA" id="ARBA00022640"/>
    </source>
</evidence>
<evidence type="ECO:0000259" key="9">
    <source>
        <dbReference type="Pfam" id="PF01789"/>
    </source>
</evidence>
<reference evidence="10 11" key="1">
    <citation type="journal article" date="2018" name="Sci. Rep.">
        <title>Raphidocelis subcapitata (=Pseudokirchneriella subcapitata) provides an insight into genome evolution and environmental adaptations in the Sphaeropleales.</title>
        <authorList>
            <person name="Suzuki S."/>
            <person name="Yamaguchi H."/>
            <person name="Nakajima N."/>
            <person name="Kawachi M."/>
        </authorList>
    </citation>
    <scope>NUCLEOTIDE SEQUENCE [LARGE SCALE GENOMIC DNA]</scope>
    <source>
        <strain evidence="10 11">NIES-35</strain>
    </source>
</reference>
<name>A0A2V0PK43_9CHLO</name>
<evidence type="ECO:0000256" key="4">
    <source>
        <dbReference type="ARBA" id="ARBA00022946"/>
    </source>
</evidence>
<dbReference type="GO" id="GO:0019898">
    <property type="term" value="C:extrinsic component of membrane"/>
    <property type="evidence" value="ECO:0007669"/>
    <property type="project" value="InterPro"/>
</dbReference>
<dbReference type="OrthoDB" id="507333at2759"/>
<dbReference type="EMBL" id="BDRX01000123">
    <property type="protein sequence ID" value="GBF98363.1"/>
    <property type="molecule type" value="Genomic_DNA"/>
</dbReference>
<dbReference type="PANTHER" id="PTHR31407">
    <property type="match status" value="1"/>
</dbReference>
<keyword evidence="5" id="KW-0793">Thylakoid</keyword>
<organism evidence="10 11">
    <name type="scientific">Raphidocelis subcapitata</name>
    <dbReference type="NCBI Taxonomy" id="307507"/>
    <lineage>
        <taxon>Eukaryota</taxon>
        <taxon>Viridiplantae</taxon>
        <taxon>Chlorophyta</taxon>
        <taxon>core chlorophytes</taxon>
        <taxon>Chlorophyceae</taxon>
        <taxon>CS clade</taxon>
        <taxon>Sphaeropleales</taxon>
        <taxon>Selenastraceae</taxon>
        <taxon>Raphidocelis</taxon>
    </lineage>
</organism>
<keyword evidence="1" id="KW-0150">Chloroplast</keyword>
<evidence type="ECO:0000256" key="1">
    <source>
        <dbReference type="ARBA" id="ARBA00022528"/>
    </source>
</evidence>
<feature type="domain" description="PsbP C-terminal" evidence="9">
    <location>
        <begin position="79"/>
        <end position="251"/>
    </location>
</feature>
<evidence type="ECO:0000256" key="8">
    <source>
        <dbReference type="ARBA" id="ARBA00046272"/>
    </source>
</evidence>
<comment type="similarity">
    <text evidence="7">Belongs to the PsbP family.</text>
</comment>
<dbReference type="SUPFAM" id="SSF55724">
    <property type="entry name" value="Mog1p/PsbP-like"/>
    <property type="match status" value="1"/>
</dbReference>
<dbReference type="GO" id="GO:0005509">
    <property type="term" value="F:calcium ion binding"/>
    <property type="evidence" value="ECO:0007669"/>
    <property type="project" value="InterPro"/>
</dbReference>
<evidence type="ECO:0000313" key="10">
    <source>
        <dbReference type="EMBL" id="GBF98363.1"/>
    </source>
</evidence>
<dbReference type="Gene3D" id="3.40.1000.10">
    <property type="entry name" value="Mog1/PsbP, alpha/beta/alpha sandwich"/>
    <property type="match status" value="1"/>
</dbReference>
<sequence>MQLSARTQTQAAAKARPARKAAVRAVVVKAVAKPEAEMPRRAALAALAGVAALATGAAPSFAAYGDSANVFGKITNKSGFVPYAGEGFAILLPSKWNPSKEEDFGKFGTTVLRYEDNGDAVNNVVVLTQPTTKGSIDDFGAPDKFLESISFLFGRQSFAGETMSEGGFAPNRVAAASLLDISESTDKKGKKYYRFEIVNRTADGNEGGRHQLISASVSGGKLWICKVQIGDKRWIKGANKDAFGAVDSFTVA</sequence>
<comment type="caution">
    <text evidence="10">The sequence shown here is derived from an EMBL/GenBank/DDBJ whole genome shotgun (WGS) entry which is preliminary data.</text>
</comment>
<dbReference type="InterPro" id="IPR016123">
    <property type="entry name" value="Mog1/PsbP_a/b/a-sand"/>
</dbReference>
<dbReference type="InterPro" id="IPR002683">
    <property type="entry name" value="PsbP_C"/>
</dbReference>
<evidence type="ECO:0000313" key="11">
    <source>
        <dbReference type="Proteomes" id="UP000247498"/>
    </source>
</evidence>
<keyword evidence="4" id="KW-0809">Transit peptide</keyword>
<evidence type="ECO:0000256" key="5">
    <source>
        <dbReference type="ARBA" id="ARBA00023078"/>
    </source>
</evidence>
<accession>A0A2V0PK43</accession>
<dbReference type="Pfam" id="PF01789">
    <property type="entry name" value="PsbP"/>
    <property type="match status" value="1"/>
</dbReference>
<dbReference type="PANTHER" id="PTHR31407:SF6">
    <property type="entry name" value="OXYGEN-EVOLVING ENHANCER PROTEIN 2-1, CHLOROPLASTIC"/>
    <property type="match status" value="1"/>
</dbReference>
<dbReference type="GO" id="GO:0009534">
    <property type="term" value="C:chloroplast thylakoid"/>
    <property type="evidence" value="ECO:0007669"/>
    <property type="project" value="UniProtKB-SubCell"/>
</dbReference>
<dbReference type="Proteomes" id="UP000247498">
    <property type="component" value="Unassembled WGS sequence"/>
</dbReference>
<protein>
    <recommendedName>
        <fullName evidence="9">PsbP C-terminal domain-containing protein</fullName>
    </recommendedName>
</protein>
<keyword evidence="11" id="KW-1185">Reference proteome</keyword>
<evidence type="ECO:0000256" key="2">
    <source>
        <dbReference type="ARBA" id="ARBA00022531"/>
    </source>
</evidence>
<dbReference type="InParanoid" id="A0A2V0PK43"/>
<evidence type="ECO:0000256" key="6">
    <source>
        <dbReference type="ARBA" id="ARBA00023276"/>
    </source>
</evidence>